<name>A0A5K7ZHQ2_9BACT</name>
<dbReference type="Pfam" id="PF00378">
    <property type="entry name" value="ECH_1"/>
    <property type="match status" value="1"/>
</dbReference>
<protein>
    <submittedName>
        <fullName evidence="3">Crotonase</fullName>
    </submittedName>
</protein>
<dbReference type="PROSITE" id="PS00166">
    <property type="entry name" value="ENOYL_COA_HYDRATASE"/>
    <property type="match status" value="1"/>
</dbReference>
<dbReference type="GO" id="GO:0003824">
    <property type="term" value="F:catalytic activity"/>
    <property type="evidence" value="ECO:0007669"/>
    <property type="project" value="InterPro"/>
</dbReference>
<evidence type="ECO:0000256" key="2">
    <source>
        <dbReference type="RuleBase" id="RU003707"/>
    </source>
</evidence>
<dbReference type="KEGG" id="dwd:DSCW_52610"/>
<evidence type="ECO:0000256" key="1">
    <source>
        <dbReference type="ARBA" id="ARBA00005254"/>
    </source>
</evidence>
<evidence type="ECO:0000313" key="3">
    <source>
        <dbReference type="EMBL" id="BBO77844.1"/>
    </source>
</evidence>
<keyword evidence="4" id="KW-1185">Reference proteome</keyword>
<dbReference type="GO" id="GO:0006635">
    <property type="term" value="P:fatty acid beta-oxidation"/>
    <property type="evidence" value="ECO:0007669"/>
    <property type="project" value="TreeGrafter"/>
</dbReference>
<dbReference type="RefSeq" id="WP_155306543.1">
    <property type="nucleotide sequence ID" value="NZ_AP021875.1"/>
</dbReference>
<dbReference type="AlphaFoldDB" id="A0A5K7ZHQ2"/>
<dbReference type="OrthoDB" id="5365311at2"/>
<sequence>MDHQYIRAGLDDGIATIILHRKPLNVLNIAMMEEINVALKAFMESKVKLLVFRAEGKAFSAGVEVSEHMGGQAERMIEVFHGMFRLMDKLSVPSIAVINGMALGGGCELAIYCDMAIASEKATIGQPEIQVGVFPPIAALVMPHIMGRKKAMELLLSGDIISAREAMELGLINKVVDHKELEAEAAAFIKKFAKNSGIVLKFTRSALMERTIEKQGKDLVSIEDIYFNKLMKTHDANEGLRAFIDKRKPKWEDK</sequence>
<comment type="similarity">
    <text evidence="1 2">Belongs to the enoyl-CoA hydratase/isomerase family.</text>
</comment>
<evidence type="ECO:0000313" key="4">
    <source>
        <dbReference type="Proteomes" id="UP000427769"/>
    </source>
</evidence>
<dbReference type="PANTHER" id="PTHR11941">
    <property type="entry name" value="ENOYL-COA HYDRATASE-RELATED"/>
    <property type="match status" value="1"/>
</dbReference>
<dbReference type="EMBL" id="AP021875">
    <property type="protein sequence ID" value="BBO77844.1"/>
    <property type="molecule type" value="Genomic_DNA"/>
</dbReference>
<organism evidence="3 4">
    <name type="scientific">Desulfosarcina widdelii</name>
    <dbReference type="NCBI Taxonomy" id="947919"/>
    <lineage>
        <taxon>Bacteria</taxon>
        <taxon>Pseudomonadati</taxon>
        <taxon>Thermodesulfobacteriota</taxon>
        <taxon>Desulfobacteria</taxon>
        <taxon>Desulfobacterales</taxon>
        <taxon>Desulfosarcinaceae</taxon>
        <taxon>Desulfosarcina</taxon>
    </lineage>
</organism>
<dbReference type="CDD" id="cd06558">
    <property type="entry name" value="crotonase-like"/>
    <property type="match status" value="1"/>
</dbReference>
<dbReference type="SUPFAM" id="SSF52096">
    <property type="entry name" value="ClpP/crotonase"/>
    <property type="match status" value="1"/>
</dbReference>
<gene>
    <name evidence="3" type="ORF">DSCW_52610</name>
</gene>
<accession>A0A5K7ZHQ2</accession>
<dbReference type="InterPro" id="IPR029045">
    <property type="entry name" value="ClpP/crotonase-like_dom_sf"/>
</dbReference>
<dbReference type="PANTHER" id="PTHR11941:SF54">
    <property type="entry name" value="ENOYL-COA HYDRATASE, MITOCHONDRIAL"/>
    <property type="match status" value="1"/>
</dbReference>
<dbReference type="InterPro" id="IPR018376">
    <property type="entry name" value="Enoyl-CoA_hyd/isom_CS"/>
</dbReference>
<reference evidence="3 4" key="1">
    <citation type="submission" date="2019-11" db="EMBL/GenBank/DDBJ databases">
        <title>Comparative genomics of hydrocarbon-degrading Desulfosarcina strains.</title>
        <authorList>
            <person name="Watanabe M."/>
            <person name="Kojima H."/>
            <person name="Fukui M."/>
        </authorList>
    </citation>
    <scope>NUCLEOTIDE SEQUENCE [LARGE SCALE GENOMIC DNA]</scope>
    <source>
        <strain evidence="3 4">PP31</strain>
    </source>
</reference>
<dbReference type="InterPro" id="IPR001753">
    <property type="entry name" value="Enoyl-CoA_hydra/iso"/>
</dbReference>
<dbReference type="Proteomes" id="UP000427769">
    <property type="component" value="Chromosome"/>
</dbReference>
<dbReference type="Gene3D" id="3.90.226.10">
    <property type="entry name" value="2-enoyl-CoA Hydratase, Chain A, domain 1"/>
    <property type="match status" value="1"/>
</dbReference>
<proteinExistence type="inferred from homology"/>